<dbReference type="PROSITE" id="PS50935">
    <property type="entry name" value="SSB"/>
    <property type="match status" value="1"/>
</dbReference>
<feature type="compositionally biased region" description="Polar residues" evidence="4">
    <location>
        <begin position="113"/>
        <end position="127"/>
    </location>
</feature>
<dbReference type="InterPro" id="IPR011344">
    <property type="entry name" value="ssDNA-bd"/>
</dbReference>
<sequence length="171" mass="18590">MSLNKVLLIGNVGKDPDVRYFDSGSAVANFPLATSERGYTLANGTVVPERTEWHNIVVRRDQVPFVERWVRKGSLLYVEGKIRTRSYDDQGGVRRYVTEIHADRIEFYYSGSRPANTDGTVATSQGNAAPAGGGQAQPAQPTVAGSPFFQQSAAPSSNPLPESNEADDLPF</sequence>
<dbReference type="AlphaFoldDB" id="A0A9D1XRG1"/>
<dbReference type="CDD" id="cd04496">
    <property type="entry name" value="SSB_OBF"/>
    <property type="match status" value="1"/>
</dbReference>
<name>A0A9D1XRG1_9BACT</name>
<comment type="subunit">
    <text evidence="2">Homotetramer.</text>
</comment>
<dbReference type="Pfam" id="PF00436">
    <property type="entry name" value="SSB"/>
    <property type="match status" value="1"/>
</dbReference>
<reference evidence="5" key="2">
    <citation type="submission" date="2021-04" db="EMBL/GenBank/DDBJ databases">
        <authorList>
            <person name="Gilroy R."/>
        </authorList>
    </citation>
    <scope>NUCLEOTIDE SEQUENCE</scope>
    <source>
        <strain evidence="5">ChiHecec2B26-12326</strain>
    </source>
</reference>
<dbReference type="PANTHER" id="PTHR10302">
    <property type="entry name" value="SINGLE-STRANDED DNA-BINDING PROTEIN"/>
    <property type="match status" value="1"/>
</dbReference>
<keyword evidence="1 2" id="KW-0238">DNA-binding</keyword>
<evidence type="ECO:0000256" key="1">
    <source>
        <dbReference type="ARBA" id="ARBA00023125"/>
    </source>
</evidence>
<dbReference type="InterPro" id="IPR000424">
    <property type="entry name" value="Primosome_PriB/ssb"/>
</dbReference>
<organism evidence="5 6">
    <name type="scientific">Candidatus Parabacteroides intestinigallinarum</name>
    <dbReference type="NCBI Taxonomy" id="2838722"/>
    <lineage>
        <taxon>Bacteria</taxon>
        <taxon>Pseudomonadati</taxon>
        <taxon>Bacteroidota</taxon>
        <taxon>Bacteroidia</taxon>
        <taxon>Bacteroidales</taxon>
        <taxon>Tannerellaceae</taxon>
        <taxon>Parabacteroides</taxon>
    </lineage>
</organism>
<dbReference type="InterPro" id="IPR012340">
    <property type="entry name" value="NA-bd_OB-fold"/>
</dbReference>
<feature type="compositionally biased region" description="Polar residues" evidence="4">
    <location>
        <begin position="148"/>
        <end position="161"/>
    </location>
</feature>
<comment type="caution">
    <text evidence="2">Lacks conserved residue(s) required for the propagation of feature annotation.</text>
</comment>
<dbReference type="Proteomes" id="UP000823847">
    <property type="component" value="Unassembled WGS sequence"/>
</dbReference>
<evidence type="ECO:0000256" key="2">
    <source>
        <dbReference type="HAMAP-Rule" id="MF_00984"/>
    </source>
</evidence>
<evidence type="ECO:0000256" key="4">
    <source>
        <dbReference type="SAM" id="MobiDB-lite"/>
    </source>
</evidence>
<dbReference type="GO" id="GO:0009295">
    <property type="term" value="C:nucleoid"/>
    <property type="evidence" value="ECO:0007669"/>
    <property type="project" value="TreeGrafter"/>
</dbReference>
<dbReference type="GO" id="GO:0006260">
    <property type="term" value="P:DNA replication"/>
    <property type="evidence" value="ECO:0007669"/>
    <property type="project" value="InterPro"/>
</dbReference>
<dbReference type="PANTHER" id="PTHR10302:SF27">
    <property type="entry name" value="SINGLE-STRANDED DNA-BINDING PROTEIN"/>
    <property type="match status" value="1"/>
</dbReference>
<comment type="caution">
    <text evidence="5">The sequence shown here is derived from an EMBL/GenBank/DDBJ whole genome shotgun (WGS) entry which is preliminary data.</text>
</comment>
<evidence type="ECO:0000313" key="6">
    <source>
        <dbReference type="Proteomes" id="UP000823847"/>
    </source>
</evidence>
<evidence type="ECO:0000313" key="5">
    <source>
        <dbReference type="EMBL" id="HIX86311.1"/>
    </source>
</evidence>
<accession>A0A9D1XRG1</accession>
<reference evidence="5" key="1">
    <citation type="journal article" date="2021" name="PeerJ">
        <title>Extensive microbial diversity within the chicken gut microbiome revealed by metagenomics and culture.</title>
        <authorList>
            <person name="Gilroy R."/>
            <person name="Ravi A."/>
            <person name="Getino M."/>
            <person name="Pursley I."/>
            <person name="Horton D.L."/>
            <person name="Alikhan N.F."/>
            <person name="Baker D."/>
            <person name="Gharbi K."/>
            <person name="Hall N."/>
            <person name="Watson M."/>
            <person name="Adriaenssens E.M."/>
            <person name="Foster-Nyarko E."/>
            <person name="Jarju S."/>
            <person name="Secka A."/>
            <person name="Antonio M."/>
            <person name="Oren A."/>
            <person name="Chaudhuri R.R."/>
            <person name="La Ragione R."/>
            <person name="Hildebrand F."/>
            <person name="Pallen M.J."/>
        </authorList>
    </citation>
    <scope>NUCLEOTIDE SEQUENCE</scope>
    <source>
        <strain evidence="5">ChiHecec2B26-12326</strain>
    </source>
</reference>
<proteinExistence type="inferred from homology"/>
<dbReference type="GO" id="GO:0003697">
    <property type="term" value="F:single-stranded DNA binding"/>
    <property type="evidence" value="ECO:0007669"/>
    <property type="project" value="UniProtKB-UniRule"/>
</dbReference>
<dbReference type="EMBL" id="DXEN01000054">
    <property type="protein sequence ID" value="HIX86311.1"/>
    <property type="molecule type" value="Genomic_DNA"/>
</dbReference>
<evidence type="ECO:0000256" key="3">
    <source>
        <dbReference type="RuleBase" id="RU000524"/>
    </source>
</evidence>
<feature type="region of interest" description="Disordered" evidence="4">
    <location>
        <begin position="113"/>
        <end position="171"/>
    </location>
</feature>
<dbReference type="HAMAP" id="MF_00984">
    <property type="entry name" value="SSB"/>
    <property type="match status" value="1"/>
</dbReference>
<dbReference type="NCBIfam" id="TIGR00621">
    <property type="entry name" value="ssb"/>
    <property type="match status" value="1"/>
</dbReference>
<gene>
    <name evidence="5" type="primary">ssb</name>
    <name evidence="5" type="ORF">H9848_06855</name>
</gene>
<dbReference type="SUPFAM" id="SSF50249">
    <property type="entry name" value="Nucleic acid-binding proteins"/>
    <property type="match status" value="1"/>
</dbReference>
<dbReference type="Gene3D" id="2.40.50.140">
    <property type="entry name" value="Nucleic acid-binding proteins"/>
    <property type="match status" value="1"/>
</dbReference>
<protein>
    <recommendedName>
        <fullName evidence="2 3">Single-stranded DNA-binding protein</fullName>
        <shortName evidence="2">SSB</shortName>
    </recommendedName>
</protein>